<gene>
    <name evidence="6" type="ORF">CD175_03020</name>
</gene>
<dbReference type="PANTHER" id="PTHR47506">
    <property type="entry name" value="TRANSCRIPTIONAL REGULATORY PROTEIN"/>
    <property type="match status" value="1"/>
</dbReference>
<dbReference type="Pfam" id="PF00440">
    <property type="entry name" value="TetR_N"/>
    <property type="match status" value="1"/>
</dbReference>
<dbReference type="EMBL" id="NIRS01000001">
    <property type="protein sequence ID" value="PPK40433.1"/>
    <property type="molecule type" value="Genomic_DNA"/>
</dbReference>
<evidence type="ECO:0000256" key="3">
    <source>
        <dbReference type="ARBA" id="ARBA00023163"/>
    </source>
</evidence>
<comment type="caution">
    <text evidence="6">The sequence shown here is derived from an EMBL/GenBank/DDBJ whole genome shotgun (WGS) entry which is preliminary data.</text>
</comment>
<protein>
    <submittedName>
        <fullName evidence="6">TetR family transcriptional regulator</fullName>
    </submittedName>
</protein>
<dbReference type="RefSeq" id="WP_104447619.1">
    <property type="nucleotide sequence ID" value="NZ_JBLZZR010000238.1"/>
</dbReference>
<dbReference type="Gene3D" id="1.10.357.10">
    <property type="entry name" value="Tetracycline Repressor, domain 2"/>
    <property type="match status" value="1"/>
</dbReference>
<dbReference type="Gene3D" id="1.10.10.60">
    <property type="entry name" value="Homeodomain-like"/>
    <property type="match status" value="1"/>
</dbReference>
<proteinExistence type="predicted"/>
<keyword evidence="2 4" id="KW-0238">DNA-binding</keyword>
<evidence type="ECO:0000313" key="6">
    <source>
        <dbReference type="EMBL" id="PPK40433.1"/>
    </source>
</evidence>
<evidence type="ECO:0000256" key="4">
    <source>
        <dbReference type="PROSITE-ProRule" id="PRU00335"/>
    </source>
</evidence>
<dbReference type="InterPro" id="IPR036271">
    <property type="entry name" value="Tet_transcr_reg_TetR-rel_C_sf"/>
</dbReference>
<evidence type="ECO:0000256" key="1">
    <source>
        <dbReference type="ARBA" id="ARBA00023015"/>
    </source>
</evidence>
<dbReference type="InterPro" id="IPR001647">
    <property type="entry name" value="HTH_TetR"/>
</dbReference>
<dbReference type="GO" id="GO:0003677">
    <property type="term" value="F:DNA binding"/>
    <property type="evidence" value="ECO:0007669"/>
    <property type="project" value="UniProtKB-UniRule"/>
</dbReference>
<dbReference type="SUPFAM" id="SSF48498">
    <property type="entry name" value="Tetracyclin repressor-like, C-terminal domain"/>
    <property type="match status" value="1"/>
</dbReference>
<dbReference type="PROSITE" id="PS50977">
    <property type="entry name" value="HTH_TETR_2"/>
    <property type="match status" value="1"/>
</dbReference>
<evidence type="ECO:0000256" key="2">
    <source>
        <dbReference type="ARBA" id="ARBA00023125"/>
    </source>
</evidence>
<dbReference type="InterPro" id="IPR009057">
    <property type="entry name" value="Homeodomain-like_sf"/>
</dbReference>
<keyword evidence="3" id="KW-0804">Transcription</keyword>
<dbReference type="SUPFAM" id="SSF46689">
    <property type="entry name" value="Homeodomain-like"/>
    <property type="match status" value="1"/>
</dbReference>
<sequence length="203" mass="21815">MKVTKDKAAANKEAILGAASRMYREKGIDGIGIGELSRSVGLTHGGFYGQFPGGKEQLASEAVSRTFETNIDDWRAAKSIPELLKRYLSQGHMNNWTEGCPIPALAADVARNGGAVSHSFTQGVQALIETLMPLVDGETVDEKHQEALRILSSITGAILIARALDNPRLSQQFLQSVIDAWPAKAEKTAQDVPVRQTGDTSQG</sequence>
<reference evidence="7" key="1">
    <citation type="submission" date="2017-06" db="EMBL/GenBank/DDBJ databases">
        <authorList>
            <person name="Furmanczyk E.M."/>
        </authorList>
    </citation>
    <scope>NUCLEOTIDE SEQUENCE [LARGE SCALE GENOMIC DNA]</scope>
    <source>
        <strain evidence="7">AP3_16</strain>
    </source>
</reference>
<evidence type="ECO:0000313" key="7">
    <source>
        <dbReference type="Proteomes" id="UP000238541"/>
    </source>
</evidence>
<accession>A0A2S6FSR2</accession>
<feature type="domain" description="HTH tetR-type" evidence="5">
    <location>
        <begin position="9"/>
        <end position="69"/>
    </location>
</feature>
<keyword evidence="7" id="KW-1185">Reference proteome</keyword>
<name>A0A2S6FSR2_9PSED</name>
<dbReference type="PANTHER" id="PTHR47506:SF7">
    <property type="entry name" value="TRANSCRIPTIONAL REGULATORY PROTEIN"/>
    <property type="match status" value="1"/>
</dbReference>
<dbReference type="AlphaFoldDB" id="A0A2S6FSR2"/>
<organism evidence="6 7">
    <name type="scientific">Pseudomonas laurylsulfatiphila</name>
    <dbReference type="NCBI Taxonomy" id="2011015"/>
    <lineage>
        <taxon>Bacteria</taxon>
        <taxon>Pseudomonadati</taxon>
        <taxon>Pseudomonadota</taxon>
        <taxon>Gammaproteobacteria</taxon>
        <taxon>Pseudomonadales</taxon>
        <taxon>Pseudomonadaceae</taxon>
        <taxon>Pseudomonas</taxon>
    </lineage>
</organism>
<evidence type="ECO:0000259" key="5">
    <source>
        <dbReference type="PROSITE" id="PS50977"/>
    </source>
</evidence>
<keyword evidence="1" id="KW-0805">Transcription regulation</keyword>
<dbReference type="Proteomes" id="UP000238541">
    <property type="component" value="Unassembled WGS sequence"/>
</dbReference>
<feature type="DNA-binding region" description="H-T-H motif" evidence="4">
    <location>
        <begin position="32"/>
        <end position="51"/>
    </location>
</feature>